<evidence type="ECO:0000256" key="1">
    <source>
        <dbReference type="SAM" id="Phobius"/>
    </source>
</evidence>
<reference evidence="3" key="1">
    <citation type="submission" date="2016-10" db="EMBL/GenBank/DDBJ databases">
        <authorList>
            <person name="Varghese N."/>
            <person name="Submissions S."/>
        </authorList>
    </citation>
    <scope>NUCLEOTIDE SEQUENCE [LARGE SCALE GENOMIC DNA]</scope>
    <source>
        <strain evidence="3">DSM 23313</strain>
    </source>
</reference>
<feature type="transmembrane region" description="Helical" evidence="1">
    <location>
        <begin position="35"/>
        <end position="53"/>
    </location>
</feature>
<dbReference type="STRING" id="702745.SAMN05421818_10222"/>
<organism evidence="2 3">
    <name type="scientific">Myroides phaeus</name>
    <dbReference type="NCBI Taxonomy" id="702745"/>
    <lineage>
        <taxon>Bacteria</taxon>
        <taxon>Pseudomonadati</taxon>
        <taxon>Bacteroidota</taxon>
        <taxon>Flavobacteriia</taxon>
        <taxon>Flavobacteriales</taxon>
        <taxon>Flavobacteriaceae</taxon>
        <taxon>Myroides</taxon>
    </lineage>
</organism>
<protein>
    <recommendedName>
        <fullName evidence="4">PH domain-containing protein</fullName>
    </recommendedName>
</protein>
<evidence type="ECO:0000313" key="2">
    <source>
        <dbReference type="EMBL" id="SDH31416.1"/>
    </source>
</evidence>
<feature type="transmembrane region" description="Helical" evidence="1">
    <location>
        <begin position="12"/>
        <end position="29"/>
    </location>
</feature>
<proteinExistence type="predicted"/>
<keyword evidence="1" id="KW-0472">Membrane</keyword>
<keyword evidence="3" id="KW-1185">Reference proteome</keyword>
<keyword evidence="1" id="KW-0812">Transmembrane</keyword>
<dbReference type="AlphaFoldDB" id="A0A1G8BDW3"/>
<gene>
    <name evidence="2" type="ORF">SAMN05421818_10222</name>
</gene>
<dbReference type="Proteomes" id="UP000243588">
    <property type="component" value="Unassembled WGS sequence"/>
</dbReference>
<evidence type="ECO:0008006" key="4">
    <source>
        <dbReference type="Google" id="ProtNLM"/>
    </source>
</evidence>
<evidence type="ECO:0000313" key="3">
    <source>
        <dbReference type="Proteomes" id="UP000243588"/>
    </source>
</evidence>
<accession>A0A1G8BDW3</accession>
<sequence length="161" mass="18893">MKFNYYNVSSRILLFLICIGPFLGCALFFLSIGNVLTIILSVVMLFLFVVFLYKSSFMNVTIDEKGVLYKSLFQEKALQWEEIKDVLIVVRERRSIPDYYKLDEWLEAGKLGKSYFILFRTTEGFPENPMFMFSAPVGREYISVQFRKGVEQAIRKNYLKL</sequence>
<name>A0A1G8BDW3_9FLAO</name>
<keyword evidence="1" id="KW-1133">Transmembrane helix</keyword>
<dbReference type="EMBL" id="FNDQ01000002">
    <property type="protein sequence ID" value="SDH31416.1"/>
    <property type="molecule type" value="Genomic_DNA"/>
</dbReference>